<dbReference type="Proteomes" id="UP000003113">
    <property type="component" value="Unassembled WGS sequence"/>
</dbReference>
<comment type="caution">
    <text evidence="1">The sequence shown here is derived from an EMBL/GenBank/DDBJ whole genome shotgun (WGS) entry which is preliminary data.</text>
</comment>
<name>H0F515_9BURK</name>
<dbReference type="OrthoDB" id="5672604at2"/>
<keyword evidence="2" id="KW-1185">Reference proteome</keyword>
<dbReference type="STRING" id="477184.KYC_09285"/>
<proteinExistence type="predicted"/>
<dbReference type="EMBL" id="AGUF01000039">
    <property type="protein sequence ID" value="EHK66594.1"/>
    <property type="molecule type" value="Genomic_DNA"/>
</dbReference>
<protein>
    <submittedName>
        <fullName evidence="1">Uncharacterized protein</fullName>
    </submittedName>
</protein>
<accession>H0F515</accession>
<dbReference type="PATRIC" id="fig|477184.5.peg.1842"/>
<dbReference type="eggNOG" id="COG3774">
    <property type="taxonomic scope" value="Bacteria"/>
</dbReference>
<evidence type="ECO:0000313" key="1">
    <source>
        <dbReference type="EMBL" id="EHK66594.1"/>
    </source>
</evidence>
<gene>
    <name evidence="1" type="ORF">KYC_09285</name>
</gene>
<evidence type="ECO:0000313" key="2">
    <source>
        <dbReference type="Proteomes" id="UP000003113"/>
    </source>
</evidence>
<organism evidence="1 2">
    <name type="scientific">Achromobacter arsenitoxydans SY8</name>
    <dbReference type="NCBI Taxonomy" id="477184"/>
    <lineage>
        <taxon>Bacteria</taxon>
        <taxon>Pseudomonadati</taxon>
        <taxon>Pseudomonadota</taxon>
        <taxon>Betaproteobacteria</taxon>
        <taxon>Burkholderiales</taxon>
        <taxon>Alcaligenaceae</taxon>
        <taxon>Achromobacter</taxon>
    </lineage>
</organism>
<dbReference type="AlphaFoldDB" id="H0F515"/>
<reference evidence="1 2" key="1">
    <citation type="journal article" date="2012" name="J. Bacteriol.">
        <title>Genome sequence of the highly efficient arsenite-oxidizing bacterium Achromobacter arsenitoxydans SY8.</title>
        <authorList>
            <person name="Li X."/>
            <person name="Hu Y."/>
            <person name="Gong J."/>
            <person name="Lin Y."/>
            <person name="Johnstone L."/>
            <person name="Rensing C."/>
            <person name="Wang G."/>
        </authorList>
    </citation>
    <scope>NUCLEOTIDE SEQUENCE [LARGE SCALE GENOMIC DNA]</scope>
    <source>
        <strain evidence="1 2">SY8</strain>
    </source>
</reference>
<sequence length="331" mass="36717">MHTQKFGYLEFRYGNNPKRRTVNVGDNIQSIAVRRLLNRLKIQDTSIVGIDRDSLRDYDGEPVKLIMNGCFHDDCFPLPPQIEPVFFGFNAETETVITRNKALFQKHQPIGCRDNATKRLFDKHRISAFVTGCATLTLAKREDPAVGGKPVIAFGAGSGVLQQNLLENIPKPILEHARLVYQREPVPDVPLSDGAIQKMDALAQSYLDVYKNEASLVVTPLLHVASPCLAMGIPVVLARRDRDDRFSAIDRLIPVYTPSEFSSIDWKAVSQEVETLKGAMIGVAGQLLQGARPAAGDLAVLAGAYDAAPVLQPPRQPSKLRRRIRRLFGKR</sequence>